<dbReference type="AlphaFoldDB" id="A0A8E2F243"/>
<keyword evidence="1" id="KW-0732">Signal</keyword>
<feature type="signal peptide" evidence="1">
    <location>
        <begin position="1"/>
        <end position="21"/>
    </location>
</feature>
<gene>
    <name evidence="2" type="ORF">AOQ84DRAFT_354148</name>
</gene>
<proteinExistence type="predicted"/>
<organism evidence="2 3">
    <name type="scientific">Glonium stellatum</name>
    <dbReference type="NCBI Taxonomy" id="574774"/>
    <lineage>
        <taxon>Eukaryota</taxon>
        <taxon>Fungi</taxon>
        <taxon>Dikarya</taxon>
        <taxon>Ascomycota</taxon>
        <taxon>Pezizomycotina</taxon>
        <taxon>Dothideomycetes</taxon>
        <taxon>Pleosporomycetidae</taxon>
        <taxon>Gloniales</taxon>
        <taxon>Gloniaceae</taxon>
        <taxon>Glonium</taxon>
    </lineage>
</organism>
<name>A0A8E2F243_9PEZI</name>
<evidence type="ECO:0000256" key="1">
    <source>
        <dbReference type="SAM" id="SignalP"/>
    </source>
</evidence>
<sequence length="108" mass="11810">MLMPLLLMPLRLLLLFPPAAAATPAAAAAAATAGDADRLCPGGTAIDRPSYPYCEYVARVLQWLRKPRRYSRLSHRAQDEPFQARSFSSASAGHPLVLLFVFKLAPIF</sequence>
<evidence type="ECO:0008006" key="4">
    <source>
        <dbReference type="Google" id="ProtNLM"/>
    </source>
</evidence>
<reference evidence="2 3" key="1">
    <citation type="journal article" date="2016" name="Nat. Commun.">
        <title>Ectomycorrhizal ecology is imprinted in the genome of the dominant symbiotic fungus Cenococcum geophilum.</title>
        <authorList>
            <consortium name="DOE Joint Genome Institute"/>
            <person name="Peter M."/>
            <person name="Kohler A."/>
            <person name="Ohm R.A."/>
            <person name="Kuo A."/>
            <person name="Krutzmann J."/>
            <person name="Morin E."/>
            <person name="Arend M."/>
            <person name="Barry K.W."/>
            <person name="Binder M."/>
            <person name="Choi C."/>
            <person name="Clum A."/>
            <person name="Copeland A."/>
            <person name="Grisel N."/>
            <person name="Haridas S."/>
            <person name="Kipfer T."/>
            <person name="LaButti K."/>
            <person name="Lindquist E."/>
            <person name="Lipzen A."/>
            <person name="Maire R."/>
            <person name="Meier B."/>
            <person name="Mihaltcheva S."/>
            <person name="Molinier V."/>
            <person name="Murat C."/>
            <person name="Poggeler S."/>
            <person name="Quandt C.A."/>
            <person name="Sperisen C."/>
            <person name="Tritt A."/>
            <person name="Tisserant E."/>
            <person name="Crous P.W."/>
            <person name="Henrissat B."/>
            <person name="Nehls U."/>
            <person name="Egli S."/>
            <person name="Spatafora J.W."/>
            <person name="Grigoriev I.V."/>
            <person name="Martin F.M."/>
        </authorList>
    </citation>
    <scope>NUCLEOTIDE SEQUENCE [LARGE SCALE GENOMIC DNA]</scope>
    <source>
        <strain evidence="2 3">CBS 207.34</strain>
    </source>
</reference>
<accession>A0A8E2F243</accession>
<feature type="chain" id="PRO_5034850690" description="Secreted protein" evidence="1">
    <location>
        <begin position="22"/>
        <end position="108"/>
    </location>
</feature>
<dbReference type="EMBL" id="KV749494">
    <property type="protein sequence ID" value="OCL09172.1"/>
    <property type="molecule type" value="Genomic_DNA"/>
</dbReference>
<evidence type="ECO:0000313" key="2">
    <source>
        <dbReference type="EMBL" id="OCL09172.1"/>
    </source>
</evidence>
<protein>
    <recommendedName>
        <fullName evidence="4">Secreted protein</fullName>
    </recommendedName>
</protein>
<dbReference type="Proteomes" id="UP000250140">
    <property type="component" value="Unassembled WGS sequence"/>
</dbReference>
<evidence type="ECO:0000313" key="3">
    <source>
        <dbReference type="Proteomes" id="UP000250140"/>
    </source>
</evidence>
<keyword evidence="3" id="KW-1185">Reference proteome</keyword>